<name>A0ABR1LVM5_9PEZI</name>
<evidence type="ECO:0000256" key="1">
    <source>
        <dbReference type="SAM" id="MobiDB-lite"/>
    </source>
</evidence>
<dbReference type="GeneID" id="92033020"/>
<organism evidence="2 3">
    <name type="scientific">Phyllosticta citribraziliensis</name>
    <dbReference type="NCBI Taxonomy" id="989973"/>
    <lineage>
        <taxon>Eukaryota</taxon>
        <taxon>Fungi</taxon>
        <taxon>Dikarya</taxon>
        <taxon>Ascomycota</taxon>
        <taxon>Pezizomycotina</taxon>
        <taxon>Dothideomycetes</taxon>
        <taxon>Dothideomycetes incertae sedis</taxon>
        <taxon>Botryosphaeriales</taxon>
        <taxon>Phyllostictaceae</taxon>
        <taxon>Phyllosticta</taxon>
    </lineage>
</organism>
<comment type="caution">
    <text evidence="2">The sequence shown here is derived from an EMBL/GenBank/DDBJ whole genome shotgun (WGS) entry which is preliminary data.</text>
</comment>
<keyword evidence="3" id="KW-1185">Reference proteome</keyword>
<dbReference type="RefSeq" id="XP_066656416.1">
    <property type="nucleotide sequence ID" value="XM_066800114.1"/>
</dbReference>
<feature type="region of interest" description="Disordered" evidence="1">
    <location>
        <begin position="205"/>
        <end position="224"/>
    </location>
</feature>
<feature type="compositionally biased region" description="Low complexity" evidence="1">
    <location>
        <begin position="78"/>
        <end position="98"/>
    </location>
</feature>
<proteinExistence type="predicted"/>
<evidence type="ECO:0000313" key="3">
    <source>
        <dbReference type="Proteomes" id="UP001360953"/>
    </source>
</evidence>
<protein>
    <submittedName>
        <fullName evidence="2">Uncharacterized protein</fullName>
    </submittedName>
</protein>
<evidence type="ECO:0000313" key="2">
    <source>
        <dbReference type="EMBL" id="KAK7538729.1"/>
    </source>
</evidence>
<gene>
    <name evidence="2" type="ORF">J3D65DRAFT_622915</name>
</gene>
<dbReference type="EMBL" id="JBBPEH010000005">
    <property type="protein sequence ID" value="KAK7538729.1"/>
    <property type="molecule type" value="Genomic_DNA"/>
</dbReference>
<dbReference type="Proteomes" id="UP001360953">
    <property type="component" value="Unassembled WGS sequence"/>
</dbReference>
<reference evidence="2 3" key="1">
    <citation type="submission" date="2024-04" db="EMBL/GenBank/DDBJ databases">
        <title>Phyllosticta paracitricarpa is synonymous to the EU quarantine fungus P. citricarpa based on phylogenomic analyses.</title>
        <authorList>
            <consortium name="Lawrence Berkeley National Laboratory"/>
            <person name="Van ingen-buijs V.A."/>
            <person name="Van westerhoven A.C."/>
            <person name="Haridas S."/>
            <person name="Skiadas P."/>
            <person name="Martin F."/>
            <person name="Groenewald J.Z."/>
            <person name="Crous P.W."/>
            <person name="Seidl M.F."/>
        </authorList>
    </citation>
    <scope>NUCLEOTIDE SEQUENCE [LARGE SCALE GENOMIC DNA]</scope>
    <source>
        <strain evidence="2 3">CPC 17464</strain>
    </source>
</reference>
<accession>A0ABR1LVM5</accession>
<feature type="region of interest" description="Disordered" evidence="1">
    <location>
        <begin position="61"/>
        <end position="142"/>
    </location>
</feature>
<sequence length="238" mass="26459">MKMMMLRTRFRTIGFVDRNLHSLFRANHTYSIGPFPQHCFPRRKLSVRGFLDRECLYSVAQRPSPSLGSSPPFPSPPSSSNSSSLSFFSARSSPSNSSPFPPSPPAHTPSLSSQPGLVPNPPRQSSDSFPLPSSPPPPYAAQGYSLSCPPPPYISHRYPPLSSRRTALFRIAQVPASCMESAVRYGNFTTGKIGAVCRRAGAAMKRKKEKRTEKKQEKKARKKEKARCQCKCECRNRI</sequence>